<dbReference type="Proteomes" id="UP000176755">
    <property type="component" value="Unassembled WGS sequence"/>
</dbReference>
<name>A0A1G2DZH0_9BACT</name>
<feature type="transmembrane region" description="Helical" evidence="1">
    <location>
        <begin position="6"/>
        <end position="24"/>
    </location>
</feature>
<protein>
    <recommendedName>
        <fullName evidence="2">Transcobalamin-like C-terminal domain-containing protein</fullName>
    </recommendedName>
</protein>
<evidence type="ECO:0000259" key="2">
    <source>
        <dbReference type="Pfam" id="PF14478"/>
    </source>
</evidence>
<evidence type="ECO:0000256" key="1">
    <source>
        <dbReference type="SAM" id="Phobius"/>
    </source>
</evidence>
<dbReference type="InterPro" id="IPR027954">
    <property type="entry name" value="Transcobalamin-like_C"/>
</dbReference>
<gene>
    <name evidence="3" type="ORF">A2175_02280</name>
</gene>
<evidence type="ECO:0000313" key="3">
    <source>
        <dbReference type="EMBL" id="OGZ18935.1"/>
    </source>
</evidence>
<dbReference type="Gene3D" id="2.170.130.30">
    <property type="match status" value="1"/>
</dbReference>
<proteinExistence type="predicted"/>
<dbReference type="AlphaFoldDB" id="A0A1G2DZH0"/>
<evidence type="ECO:0000313" key="4">
    <source>
        <dbReference type="Proteomes" id="UP000176755"/>
    </source>
</evidence>
<accession>A0A1G2DZH0</accession>
<dbReference type="Pfam" id="PF14478">
    <property type="entry name" value="DUF4430"/>
    <property type="match status" value="1"/>
</dbReference>
<sequence>MKKIYIFLGIGIGIILIIGSWLMFSSKISQQAFQEEIKISQGDIKKEIVLLVIDDGEGAPKNFEVEFNEGMTAFDLLEEGTENSDLFLKTKTYDIGILIEAIGDKENGQDEKYWFYYVNGKMPMISADKEEIKLEDKVEFRFEKSSF</sequence>
<reference evidence="3 4" key="1">
    <citation type="journal article" date="2016" name="Nat. Commun.">
        <title>Thousands of microbial genomes shed light on interconnected biogeochemical processes in an aquifer system.</title>
        <authorList>
            <person name="Anantharaman K."/>
            <person name="Brown C.T."/>
            <person name="Hug L.A."/>
            <person name="Sharon I."/>
            <person name="Castelle C.J."/>
            <person name="Probst A.J."/>
            <person name="Thomas B.C."/>
            <person name="Singh A."/>
            <person name="Wilkins M.J."/>
            <person name="Karaoz U."/>
            <person name="Brodie E.L."/>
            <person name="Williams K.H."/>
            <person name="Hubbard S.S."/>
            <person name="Banfield J.F."/>
        </authorList>
    </citation>
    <scope>NUCLEOTIDE SEQUENCE [LARGE SCALE GENOMIC DNA]</scope>
</reference>
<dbReference type="STRING" id="1801663.A2175_02280"/>
<keyword evidence="1" id="KW-0472">Membrane</keyword>
<keyword evidence="1" id="KW-0812">Transmembrane</keyword>
<organism evidence="3 4">
    <name type="scientific">Candidatus Nealsonbacteria bacterium RBG_13_42_11</name>
    <dbReference type="NCBI Taxonomy" id="1801663"/>
    <lineage>
        <taxon>Bacteria</taxon>
        <taxon>Candidatus Nealsoniibacteriota</taxon>
    </lineage>
</organism>
<keyword evidence="1" id="KW-1133">Transmembrane helix</keyword>
<dbReference type="EMBL" id="MHLY01000004">
    <property type="protein sequence ID" value="OGZ18935.1"/>
    <property type="molecule type" value="Genomic_DNA"/>
</dbReference>
<comment type="caution">
    <text evidence="3">The sequence shown here is derived from an EMBL/GenBank/DDBJ whole genome shotgun (WGS) entry which is preliminary data.</text>
</comment>
<feature type="domain" description="Transcobalamin-like C-terminal" evidence="2">
    <location>
        <begin position="70"/>
        <end position="144"/>
    </location>
</feature>